<proteinExistence type="predicted"/>
<dbReference type="InterPro" id="IPR001890">
    <property type="entry name" value="RNA-binding_CRM"/>
</dbReference>
<dbReference type="InterPro" id="IPR051925">
    <property type="entry name" value="RNA-binding_domain"/>
</dbReference>
<name>A0A137YA65_9GAMM</name>
<dbReference type="EMBL" id="JRHX01000036">
    <property type="protein sequence ID" value="KXZ71369.1"/>
    <property type="molecule type" value="Genomic_DNA"/>
</dbReference>
<evidence type="ECO:0000256" key="2">
    <source>
        <dbReference type="PROSITE-ProRule" id="PRU00626"/>
    </source>
</evidence>
<dbReference type="InterPro" id="IPR035920">
    <property type="entry name" value="YhbY-like_sf"/>
</dbReference>
<accession>A0A137YA65</accession>
<dbReference type="RefSeq" id="WP_004878285.1">
    <property type="nucleotide sequence ID" value="NZ_BCLZ01000033.1"/>
</dbReference>
<dbReference type="SMART" id="SM01103">
    <property type="entry name" value="CRS1_YhbY"/>
    <property type="match status" value="1"/>
</dbReference>
<accession>A0A150HWA0</accession>
<dbReference type="SUPFAM" id="SSF75471">
    <property type="entry name" value="YhbY-like"/>
    <property type="match status" value="1"/>
</dbReference>
<dbReference type="PANTHER" id="PTHR40065:SF3">
    <property type="entry name" value="RNA-BINDING PROTEIN YHBY"/>
    <property type="match status" value="1"/>
</dbReference>
<evidence type="ECO:0000256" key="1">
    <source>
        <dbReference type="ARBA" id="ARBA00022884"/>
    </source>
</evidence>
<evidence type="ECO:0000259" key="3">
    <source>
        <dbReference type="PROSITE" id="PS51295"/>
    </source>
</evidence>
<dbReference type="GeneID" id="58194020"/>
<dbReference type="PANTHER" id="PTHR40065">
    <property type="entry name" value="RNA-BINDING PROTEIN YHBY"/>
    <property type="match status" value="1"/>
</dbReference>
<dbReference type="Gene3D" id="3.30.110.60">
    <property type="entry name" value="YhbY-like"/>
    <property type="match status" value="1"/>
</dbReference>
<dbReference type="Pfam" id="PF01985">
    <property type="entry name" value="CRS1_YhbY"/>
    <property type="match status" value="1"/>
</dbReference>
<feature type="domain" description="CRM" evidence="3">
    <location>
        <begin position="2"/>
        <end position="98"/>
    </location>
</feature>
<evidence type="ECO:0000313" key="4">
    <source>
        <dbReference type="EMBL" id="KXZ71369.1"/>
    </source>
</evidence>
<gene>
    <name evidence="4" type="ORF">AVENLUH13518_01311</name>
</gene>
<organism evidence="4 5">
    <name type="scientific">Acinetobacter venetianus</name>
    <dbReference type="NCBI Taxonomy" id="52133"/>
    <lineage>
        <taxon>Bacteria</taxon>
        <taxon>Pseudomonadati</taxon>
        <taxon>Pseudomonadota</taxon>
        <taxon>Gammaproteobacteria</taxon>
        <taxon>Moraxellales</taxon>
        <taxon>Moraxellaceae</taxon>
        <taxon>Acinetobacter</taxon>
    </lineage>
</organism>
<keyword evidence="1 2" id="KW-0694">RNA-binding</keyword>
<comment type="caution">
    <text evidence="4">The sequence shown here is derived from an EMBL/GenBank/DDBJ whole genome shotgun (WGS) entry which is preliminary data.</text>
</comment>
<dbReference type="AlphaFoldDB" id="A0A137YA65"/>
<reference evidence="4 5" key="1">
    <citation type="journal article" date="2016" name="Sci. Rep.">
        <title>Genomic and phenotypic characterization of the species Acinetobacter venetianus.</title>
        <authorList>
            <person name="Fondi M."/>
            <person name="Maida I."/>
            <person name="Perrin E."/>
            <person name="Orlandini V."/>
            <person name="La Torre L."/>
            <person name="Bosi E."/>
            <person name="Negroni A."/>
            <person name="Zanaroli G."/>
            <person name="Fava F."/>
            <person name="Decorosi F."/>
            <person name="Giovannetti L."/>
            <person name="Viti C."/>
            <person name="Vaneechoutte M."/>
            <person name="Dijkshoorn L."/>
            <person name="Fani R."/>
        </authorList>
    </citation>
    <scope>NUCLEOTIDE SEQUENCE [LARGE SCALE GENOMIC DNA]</scope>
    <source>
        <strain evidence="4 5">LUH13518</strain>
    </source>
</reference>
<evidence type="ECO:0000313" key="5">
    <source>
        <dbReference type="Proteomes" id="UP000075544"/>
    </source>
</evidence>
<dbReference type="PATRIC" id="fig|52133.19.peg.1334"/>
<dbReference type="PROSITE" id="PS51295">
    <property type="entry name" value="CRM"/>
    <property type="match status" value="1"/>
</dbReference>
<dbReference type="NCBIfam" id="TIGR00253">
    <property type="entry name" value="RNA_bind_YhbY"/>
    <property type="match status" value="1"/>
</dbReference>
<sequence>MAALSIHERKRLRQIGHALNPVVMIGSQGLTESVIEETNRALNDHELIKVKIAGEDRDARAAVIDAIVEATGAESVQKIGKIVLLYKKAAKQNQHLSNLVRFAHLSNK</sequence>
<dbReference type="Proteomes" id="UP000075544">
    <property type="component" value="Unassembled WGS sequence"/>
</dbReference>
<dbReference type="eggNOG" id="COG1534">
    <property type="taxonomic scope" value="Bacteria"/>
</dbReference>
<dbReference type="InterPro" id="IPR017924">
    <property type="entry name" value="RNA-binding_YhbY"/>
</dbReference>
<dbReference type="GO" id="GO:0003723">
    <property type="term" value="F:RNA binding"/>
    <property type="evidence" value="ECO:0007669"/>
    <property type="project" value="UniProtKB-UniRule"/>
</dbReference>
<protein>
    <submittedName>
        <fullName evidence="4">RNA-binding protein</fullName>
    </submittedName>
</protein>